<keyword evidence="2" id="KW-0294">Fucose metabolism</keyword>
<reference evidence="4 5" key="1">
    <citation type="submission" date="2024-05" db="EMBL/GenBank/DDBJ databases">
        <title>Genome sequencing and assembly of Indian major carp, Cirrhinus mrigala (Hamilton, 1822).</title>
        <authorList>
            <person name="Mohindra V."/>
            <person name="Chowdhury L.M."/>
            <person name="Lal K."/>
            <person name="Jena J.K."/>
        </authorList>
    </citation>
    <scope>NUCLEOTIDE SEQUENCE [LARGE SCALE GENOMIC DNA]</scope>
    <source>
        <strain evidence="4">CM1030</strain>
        <tissue evidence="4">Blood</tissue>
    </source>
</reference>
<evidence type="ECO:0000256" key="2">
    <source>
        <dbReference type="ARBA" id="ARBA00023253"/>
    </source>
</evidence>
<dbReference type="InterPro" id="IPR045130">
    <property type="entry name" value="OFUT2-like"/>
</dbReference>
<keyword evidence="5" id="KW-1185">Reference proteome</keyword>
<dbReference type="GO" id="GO:0006004">
    <property type="term" value="P:fucose metabolic process"/>
    <property type="evidence" value="ECO:0007669"/>
    <property type="project" value="UniProtKB-KW"/>
</dbReference>
<protein>
    <recommendedName>
        <fullName evidence="6">Peptide-O-fucosyltransferase</fullName>
    </recommendedName>
</protein>
<proteinExistence type="predicted"/>
<feature type="non-terminal residue" evidence="4">
    <location>
        <position position="1"/>
    </location>
</feature>
<accession>A0ABD0QER0</accession>
<dbReference type="AlphaFoldDB" id="A0ABD0QER0"/>
<feature type="non-terminal residue" evidence="4">
    <location>
        <position position="55"/>
    </location>
</feature>
<name>A0ABD0QER0_CIRMR</name>
<keyword evidence="3" id="KW-0119">Carbohydrate metabolism</keyword>
<evidence type="ECO:0000313" key="5">
    <source>
        <dbReference type="Proteomes" id="UP001529510"/>
    </source>
</evidence>
<comment type="caution">
    <text evidence="4">The sequence shown here is derived from an EMBL/GenBank/DDBJ whole genome shotgun (WGS) entry which is preliminary data.</text>
</comment>
<organism evidence="4 5">
    <name type="scientific">Cirrhinus mrigala</name>
    <name type="common">Mrigala</name>
    <dbReference type="NCBI Taxonomy" id="683832"/>
    <lineage>
        <taxon>Eukaryota</taxon>
        <taxon>Metazoa</taxon>
        <taxon>Chordata</taxon>
        <taxon>Craniata</taxon>
        <taxon>Vertebrata</taxon>
        <taxon>Euteleostomi</taxon>
        <taxon>Actinopterygii</taxon>
        <taxon>Neopterygii</taxon>
        <taxon>Teleostei</taxon>
        <taxon>Ostariophysi</taxon>
        <taxon>Cypriniformes</taxon>
        <taxon>Cyprinidae</taxon>
        <taxon>Labeoninae</taxon>
        <taxon>Labeonini</taxon>
        <taxon>Cirrhinus</taxon>
    </lineage>
</organism>
<evidence type="ECO:0000256" key="3">
    <source>
        <dbReference type="ARBA" id="ARBA00023277"/>
    </source>
</evidence>
<keyword evidence="1" id="KW-0808">Transferase</keyword>
<dbReference type="PANTHER" id="PTHR13398">
    <property type="entry name" value="GDP-FUCOSE PROTEIN O-FUCOSYLTRANSFERASE 2"/>
    <property type="match status" value="1"/>
</dbReference>
<dbReference type="Proteomes" id="UP001529510">
    <property type="component" value="Unassembled WGS sequence"/>
</dbReference>
<evidence type="ECO:0008006" key="6">
    <source>
        <dbReference type="Google" id="ProtNLM"/>
    </source>
</evidence>
<dbReference type="PANTHER" id="PTHR13398:SF0">
    <property type="entry name" value="GDP-FUCOSE PROTEIN O-FUCOSYLTRANSFERASE 2"/>
    <property type="match status" value="1"/>
</dbReference>
<dbReference type="Gene3D" id="3.40.50.11350">
    <property type="match status" value="1"/>
</dbReference>
<evidence type="ECO:0000313" key="4">
    <source>
        <dbReference type="EMBL" id="KAL0184702.1"/>
    </source>
</evidence>
<evidence type="ECO:0000256" key="1">
    <source>
        <dbReference type="ARBA" id="ARBA00022679"/>
    </source>
</evidence>
<dbReference type="EMBL" id="JAMKFB020000009">
    <property type="protein sequence ID" value="KAL0184702.1"/>
    <property type="molecule type" value="Genomic_DNA"/>
</dbReference>
<gene>
    <name evidence="4" type="ORF">M9458_020398</name>
</gene>
<dbReference type="GO" id="GO:0016740">
    <property type="term" value="F:transferase activity"/>
    <property type="evidence" value="ECO:0007669"/>
    <property type="project" value="UniProtKB-KW"/>
</dbReference>
<sequence length="55" mass="6179">AKGGSYLGVHLRRKDFIWGHREDVPSLKGAVKKIRSLMKKLKLQQVFVATDADGE</sequence>